<feature type="region of interest" description="Disordered" evidence="1">
    <location>
        <begin position="23"/>
        <end position="42"/>
    </location>
</feature>
<keyword evidence="2" id="KW-0732">Signal</keyword>
<feature type="domain" description="DUF305" evidence="3">
    <location>
        <begin position="50"/>
        <end position="196"/>
    </location>
</feature>
<reference evidence="4 5" key="1">
    <citation type="submission" date="2019-03" db="EMBL/GenBank/DDBJ databases">
        <title>Genomic Encyclopedia of Archaeal and Bacterial Type Strains, Phase II (KMG-II): from individual species to whole genera.</title>
        <authorList>
            <person name="Goeker M."/>
        </authorList>
    </citation>
    <scope>NUCLEOTIDE SEQUENCE [LARGE SCALE GENOMIC DNA]</scope>
    <source>
        <strain evidence="4 5">DSM 24323</strain>
    </source>
</reference>
<feature type="signal peptide" evidence="2">
    <location>
        <begin position="1"/>
        <end position="20"/>
    </location>
</feature>
<proteinExistence type="predicted"/>
<organism evidence="4 5">
    <name type="scientific">Naumannella halotolerans</name>
    <dbReference type="NCBI Taxonomy" id="993414"/>
    <lineage>
        <taxon>Bacteria</taxon>
        <taxon>Bacillati</taxon>
        <taxon>Actinomycetota</taxon>
        <taxon>Actinomycetes</taxon>
        <taxon>Propionibacteriales</taxon>
        <taxon>Propionibacteriaceae</taxon>
        <taxon>Naumannella</taxon>
    </lineage>
</organism>
<keyword evidence="5" id="KW-1185">Reference proteome</keyword>
<dbReference type="Gene3D" id="1.20.1260.10">
    <property type="match status" value="1"/>
</dbReference>
<protein>
    <submittedName>
        <fullName evidence="4">Uncharacterized protein (DUF305 family)</fullName>
    </submittedName>
</protein>
<dbReference type="Proteomes" id="UP000295371">
    <property type="component" value="Unassembled WGS sequence"/>
</dbReference>
<sequence length="199" mass="21092">MKTRIPALAGLALAATLALAGCTSTTPEPGDESAPESTLSSNAAEFNDADVMFATMMIPHHEQAIEMSDIILTKDGVDPEVLELAQEIKDAQGPEIKLQQGWLESWGASASMHGMDHSGMGGMDGMLSPEELAELGAADGPTASRMFLEQMIAHHEGAVEMAEVEVTDGLNGEATALAQDIITAQNDEIDRMRDMLARL</sequence>
<dbReference type="Pfam" id="PF03713">
    <property type="entry name" value="DUF305"/>
    <property type="match status" value="1"/>
</dbReference>
<dbReference type="InterPro" id="IPR012347">
    <property type="entry name" value="Ferritin-like"/>
</dbReference>
<dbReference type="PANTHER" id="PTHR36933">
    <property type="entry name" value="SLL0788 PROTEIN"/>
    <property type="match status" value="1"/>
</dbReference>
<evidence type="ECO:0000313" key="5">
    <source>
        <dbReference type="Proteomes" id="UP000295371"/>
    </source>
</evidence>
<evidence type="ECO:0000256" key="2">
    <source>
        <dbReference type="SAM" id="SignalP"/>
    </source>
</evidence>
<dbReference type="EMBL" id="SOAW01000002">
    <property type="protein sequence ID" value="TDT31038.1"/>
    <property type="molecule type" value="Genomic_DNA"/>
</dbReference>
<dbReference type="InterPro" id="IPR005183">
    <property type="entry name" value="DUF305_CopM-like"/>
</dbReference>
<name>A0A4V3EMS9_9ACTN</name>
<evidence type="ECO:0000256" key="1">
    <source>
        <dbReference type="SAM" id="MobiDB-lite"/>
    </source>
</evidence>
<comment type="caution">
    <text evidence="4">The sequence shown here is derived from an EMBL/GenBank/DDBJ whole genome shotgun (WGS) entry which is preliminary data.</text>
</comment>
<dbReference type="PROSITE" id="PS51257">
    <property type="entry name" value="PROKAR_LIPOPROTEIN"/>
    <property type="match status" value="1"/>
</dbReference>
<dbReference type="AlphaFoldDB" id="A0A4V3EMS9"/>
<accession>A0A4V3EMS9</accession>
<evidence type="ECO:0000313" key="4">
    <source>
        <dbReference type="EMBL" id="TDT31038.1"/>
    </source>
</evidence>
<feature type="chain" id="PRO_5039246514" evidence="2">
    <location>
        <begin position="21"/>
        <end position="199"/>
    </location>
</feature>
<dbReference type="OrthoDB" id="26872at2"/>
<gene>
    <name evidence="4" type="ORF">CLV29_2450</name>
</gene>
<dbReference type="RefSeq" id="WP_133755357.1">
    <property type="nucleotide sequence ID" value="NZ_SOAW01000002.1"/>
</dbReference>
<evidence type="ECO:0000259" key="3">
    <source>
        <dbReference type="Pfam" id="PF03713"/>
    </source>
</evidence>
<dbReference type="PANTHER" id="PTHR36933:SF1">
    <property type="entry name" value="SLL0788 PROTEIN"/>
    <property type="match status" value="1"/>
</dbReference>